<evidence type="ECO:0000313" key="3">
    <source>
        <dbReference type="EMBL" id="SES32230.1"/>
    </source>
</evidence>
<feature type="domain" description="eCIS core" evidence="2">
    <location>
        <begin position="86"/>
        <end position="157"/>
    </location>
</feature>
<organism evidence="3 4">
    <name type="scientific">Streptomyces qinglanensis</name>
    <dbReference type="NCBI Taxonomy" id="943816"/>
    <lineage>
        <taxon>Bacteria</taxon>
        <taxon>Bacillati</taxon>
        <taxon>Actinomycetota</taxon>
        <taxon>Actinomycetes</taxon>
        <taxon>Kitasatosporales</taxon>
        <taxon>Streptomycetaceae</taxon>
        <taxon>Streptomyces</taxon>
    </lineage>
</organism>
<protein>
    <recommendedName>
        <fullName evidence="2">eCIS core domain-containing protein</fullName>
    </recommendedName>
</protein>
<dbReference type="Pfam" id="PF13699">
    <property type="entry name" value="eCIS_core"/>
    <property type="match status" value="1"/>
</dbReference>
<accession>A0A1H9WE87</accession>
<dbReference type="EMBL" id="FOGO01000017">
    <property type="protein sequence ID" value="SES32230.1"/>
    <property type="molecule type" value="Genomic_DNA"/>
</dbReference>
<name>A0A1H9WE87_9ACTN</name>
<feature type="region of interest" description="Disordered" evidence="1">
    <location>
        <begin position="1"/>
        <end position="44"/>
    </location>
</feature>
<dbReference type="InterPro" id="IPR025295">
    <property type="entry name" value="eCIS_core_dom"/>
</dbReference>
<gene>
    <name evidence="3" type="ORF">SAMN05421870_11746</name>
</gene>
<dbReference type="Proteomes" id="UP000182841">
    <property type="component" value="Unassembled WGS sequence"/>
</dbReference>
<reference evidence="4" key="1">
    <citation type="submission" date="2016-10" db="EMBL/GenBank/DDBJ databases">
        <authorList>
            <person name="Varghese N."/>
            <person name="Submissions S."/>
        </authorList>
    </citation>
    <scope>NUCLEOTIDE SEQUENCE [LARGE SCALE GENOMIC DNA]</scope>
    <source>
        <strain evidence="4">CGMCC 4.6825</strain>
    </source>
</reference>
<evidence type="ECO:0000259" key="2">
    <source>
        <dbReference type="Pfam" id="PF13699"/>
    </source>
</evidence>
<feature type="compositionally biased region" description="Low complexity" evidence="1">
    <location>
        <begin position="182"/>
        <end position="191"/>
    </location>
</feature>
<feature type="region of interest" description="Disordered" evidence="1">
    <location>
        <begin position="429"/>
        <end position="448"/>
    </location>
</feature>
<feature type="compositionally biased region" description="Polar residues" evidence="1">
    <location>
        <begin position="10"/>
        <end position="26"/>
    </location>
</feature>
<evidence type="ECO:0000256" key="1">
    <source>
        <dbReference type="SAM" id="MobiDB-lite"/>
    </source>
</evidence>
<proteinExistence type="predicted"/>
<feature type="compositionally biased region" description="Basic and acidic residues" evidence="1">
    <location>
        <begin position="163"/>
        <end position="181"/>
    </location>
</feature>
<sequence>MHAHERLPDSEQQGQVTAGRQVTRTPGQVARAPSAPLPPSATTALQRTVGNAAVARMVEKKRQERGGGAPVQRSSVPQVLRSAGRPLDGEVRSEMEARLGADFSDVRVHTGTSARASAEEIGARAYTSGNHVVIGAGGEDRHTLAHELTHVIQQRSGSVAGTDRGDGLKVSDPSDRFERAAEANATRALAEPLVEAPDPATRAGESAHPGDAVQRAPSASSSKRKKDEAGIKGNSPPPRRATRASARGPVDLDHPRLEFRSWYEGPATQRLNADQSIGFGQAATLHNPANAPQRVSTNYHFWQQVTDRSVQIVAADGLHDQSVQRPWGQDARYRPPYTSEVINDEPAQITFNDNPGFSTDQRLTAGYFVKSYSISFRWKVARAEGTWNTNNPAWTSPVVTHTFTSAFDPDEPEAASAVVHQAAGDHTWNVDLTNVGNDNDTDTDGGNG</sequence>
<dbReference type="RefSeq" id="WP_075003066.1">
    <property type="nucleotide sequence ID" value="NZ_FOGO01000017.1"/>
</dbReference>
<keyword evidence="4" id="KW-1185">Reference proteome</keyword>
<feature type="region of interest" description="Disordered" evidence="1">
    <location>
        <begin position="153"/>
        <end position="253"/>
    </location>
</feature>
<feature type="region of interest" description="Disordered" evidence="1">
    <location>
        <begin position="60"/>
        <end position="88"/>
    </location>
</feature>
<dbReference type="AlphaFoldDB" id="A0A1H9WE87"/>
<feature type="compositionally biased region" description="Acidic residues" evidence="1">
    <location>
        <begin position="439"/>
        <end position="448"/>
    </location>
</feature>
<feature type="compositionally biased region" description="Low complexity" evidence="1">
    <location>
        <begin position="429"/>
        <end position="438"/>
    </location>
</feature>
<evidence type="ECO:0000313" key="4">
    <source>
        <dbReference type="Proteomes" id="UP000182841"/>
    </source>
</evidence>